<dbReference type="Proteomes" id="UP000095751">
    <property type="component" value="Unassembled WGS sequence"/>
</dbReference>
<organism evidence="2 3">
    <name type="scientific">Fragilariopsis cylindrus CCMP1102</name>
    <dbReference type="NCBI Taxonomy" id="635003"/>
    <lineage>
        <taxon>Eukaryota</taxon>
        <taxon>Sar</taxon>
        <taxon>Stramenopiles</taxon>
        <taxon>Ochrophyta</taxon>
        <taxon>Bacillariophyta</taxon>
        <taxon>Bacillariophyceae</taxon>
        <taxon>Bacillariophycidae</taxon>
        <taxon>Bacillariales</taxon>
        <taxon>Bacillariaceae</taxon>
        <taxon>Fragilariopsis</taxon>
    </lineage>
</organism>
<proteinExistence type="predicted"/>
<reference evidence="2 3" key="1">
    <citation type="submission" date="2016-09" db="EMBL/GenBank/DDBJ databases">
        <title>Extensive genetic diversity and differential bi-allelic expression allows diatom success in the polar Southern Ocean.</title>
        <authorList>
            <consortium name="DOE Joint Genome Institute"/>
            <person name="Mock T."/>
            <person name="Otillar R.P."/>
            <person name="Strauss J."/>
            <person name="Dupont C."/>
            <person name="Frickenhaus S."/>
            <person name="Maumus F."/>
            <person name="Mcmullan M."/>
            <person name="Sanges R."/>
            <person name="Schmutz J."/>
            <person name="Toseland A."/>
            <person name="Valas R."/>
            <person name="Veluchamy A."/>
            <person name="Ward B.J."/>
            <person name="Allen A."/>
            <person name="Barry K."/>
            <person name="Falciatore A."/>
            <person name="Ferrante M."/>
            <person name="Fortunato A.E."/>
            <person name="Gloeckner G."/>
            <person name="Gruber A."/>
            <person name="Hipkin R."/>
            <person name="Janech M."/>
            <person name="Kroth P."/>
            <person name="Leese F."/>
            <person name="Lindquist E."/>
            <person name="Lyon B.R."/>
            <person name="Martin J."/>
            <person name="Mayer C."/>
            <person name="Parker M."/>
            <person name="Quesneville H."/>
            <person name="Raymond J."/>
            <person name="Uhlig C."/>
            <person name="Valentin K.U."/>
            <person name="Worden A.Z."/>
            <person name="Armbrust E.V."/>
            <person name="Bowler C."/>
            <person name="Green B."/>
            <person name="Moulton V."/>
            <person name="Van Oosterhout C."/>
            <person name="Grigoriev I."/>
        </authorList>
    </citation>
    <scope>NUCLEOTIDE SEQUENCE [LARGE SCALE GENOMIC DNA]</scope>
    <source>
        <strain evidence="2 3">CCMP1102</strain>
    </source>
</reference>
<keyword evidence="1" id="KW-1133">Transmembrane helix</keyword>
<dbReference type="KEGG" id="fcy:FRACYDRAFT_248747"/>
<keyword evidence="1" id="KW-0472">Membrane</keyword>
<dbReference type="InParanoid" id="A0A1E7ETG9"/>
<keyword evidence="1" id="KW-0812">Transmembrane</keyword>
<dbReference type="AlphaFoldDB" id="A0A1E7ETG9"/>
<sequence>MSGAAGYNHSVHETLRLYGCLRLACGWILWHARPVDDGRFRKHICEALFVCYVLQALAVLRAQFTGRHSVINWLAIILLTSLSAAYGQHRFRKGGNLIKVYELPTGSNLQ</sequence>
<gene>
    <name evidence="2" type="ORF">FRACYDRAFT_248747</name>
</gene>
<evidence type="ECO:0000313" key="3">
    <source>
        <dbReference type="Proteomes" id="UP000095751"/>
    </source>
</evidence>
<name>A0A1E7ETG9_9STRA</name>
<protein>
    <submittedName>
        <fullName evidence="2">Uncharacterized protein</fullName>
    </submittedName>
</protein>
<dbReference type="EMBL" id="KV784376">
    <property type="protein sequence ID" value="OEU09320.1"/>
    <property type="molecule type" value="Genomic_DNA"/>
</dbReference>
<feature type="transmembrane region" description="Helical" evidence="1">
    <location>
        <begin position="70"/>
        <end position="87"/>
    </location>
</feature>
<dbReference type="OrthoDB" id="66984at2759"/>
<keyword evidence="3" id="KW-1185">Reference proteome</keyword>
<evidence type="ECO:0000256" key="1">
    <source>
        <dbReference type="SAM" id="Phobius"/>
    </source>
</evidence>
<accession>A0A1E7ETG9</accession>
<evidence type="ECO:0000313" key="2">
    <source>
        <dbReference type="EMBL" id="OEU09320.1"/>
    </source>
</evidence>
<feature type="transmembrane region" description="Helical" evidence="1">
    <location>
        <begin position="44"/>
        <end position="64"/>
    </location>
</feature>